<accession>A0A6A1W6X7</accession>
<keyword evidence="3" id="KW-1185">Reference proteome</keyword>
<name>A0A6A1W6X7_9ROSI</name>
<gene>
    <name evidence="2" type="ORF">CJ030_MR3G021762</name>
</gene>
<feature type="region of interest" description="Disordered" evidence="1">
    <location>
        <begin position="59"/>
        <end position="78"/>
    </location>
</feature>
<proteinExistence type="predicted"/>
<dbReference type="PANTHER" id="PTHR24177:SF292">
    <property type="entry name" value="ANKYRIN REPEAT FAMILY PROTEIN-RELATED"/>
    <property type="match status" value="1"/>
</dbReference>
<dbReference type="Proteomes" id="UP000516437">
    <property type="component" value="Chromosome 3"/>
</dbReference>
<dbReference type="AlphaFoldDB" id="A0A6A1W6X7"/>
<dbReference type="SUPFAM" id="SSF48403">
    <property type="entry name" value="Ankyrin repeat"/>
    <property type="match status" value="1"/>
</dbReference>
<dbReference type="OrthoDB" id="1921232at2759"/>
<sequence>MEEVAIKGKPRLIKEDNELVTIASSKIFSASAKLLEGLCFCIPQETRPEAGIPQQEAVQITLDEPRSDSENKTNGSRDRELRECRALCAPLLQAALKGDWQAGEAFLKKNPHCIALPITKEQGTALHTAAAAERTTFVKELVKLMSPSDLALKTTSTGSTALICAARSGCVPIAQAMVEKNNELPCIRTNDGTTPLGLATNWQGPRHKNMVWYLFSVTPYQQLTTPERIHLLLNTISSDMFDITLRILKIDPKLPLANSTRDVVWYALGMLARKPLAIGSKSPLSTWERCLNACFNRFCNKALMRTSAHQLVENLWKGFAVLPEDKFLSNRALAGYHMDLLAEAAKVGNVEFLVILLRSCPDLIWQNDERYGSLFHIAISYRRENVFALIYEIGSIKDSLASFCDENKNNMLHLAGHLAPSERLDIVPGAALQMQRELLWFKEIEQIVGPSFANMENSNKCTPKDLFRHKHRALQEAVSIMHVHGRKNHNSGCLFSFHMACLLMKIRNRYSRELGFAIDMSHVMIA</sequence>
<dbReference type="GO" id="GO:0016020">
    <property type="term" value="C:membrane"/>
    <property type="evidence" value="ECO:0007669"/>
    <property type="project" value="TreeGrafter"/>
</dbReference>
<protein>
    <submittedName>
        <fullName evidence="2">Uncharacterized protein</fullName>
    </submittedName>
</protein>
<dbReference type="InterPro" id="IPR036770">
    <property type="entry name" value="Ankyrin_rpt-contain_sf"/>
</dbReference>
<evidence type="ECO:0000313" key="3">
    <source>
        <dbReference type="Proteomes" id="UP000516437"/>
    </source>
</evidence>
<evidence type="ECO:0000313" key="2">
    <source>
        <dbReference type="EMBL" id="KAB1220982.1"/>
    </source>
</evidence>
<dbReference type="EMBL" id="RXIC02000021">
    <property type="protein sequence ID" value="KAB1220982.1"/>
    <property type="molecule type" value="Genomic_DNA"/>
</dbReference>
<feature type="compositionally biased region" description="Basic and acidic residues" evidence="1">
    <location>
        <begin position="63"/>
        <end position="78"/>
    </location>
</feature>
<dbReference type="InterPro" id="IPR002110">
    <property type="entry name" value="Ankyrin_rpt"/>
</dbReference>
<dbReference type="PANTHER" id="PTHR24177">
    <property type="entry name" value="CASKIN"/>
    <property type="match status" value="1"/>
</dbReference>
<dbReference type="Pfam" id="PF12796">
    <property type="entry name" value="Ank_2"/>
    <property type="match status" value="1"/>
</dbReference>
<dbReference type="Gene3D" id="1.25.40.20">
    <property type="entry name" value="Ankyrin repeat-containing domain"/>
    <property type="match status" value="1"/>
</dbReference>
<dbReference type="SMART" id="SM00248">
    <property type="entry name" value="ANK"/>
    <property type="match status" value="4"/>
</dbReference>
<reference evidence="2 3" key="1">
    <citation type="journal article" date="2019" name="Plant Biotechnol. J.">
        <title>The red bayberry genome and genetic basis of sex determination.</title>
        <authorList>
            <person name="Jia H.M."/>
            <person name="Jia H.J."/>
            <person name="Cai Q.L."/>
            <person name="Wang Y."/>
            <person name="Zhao H.B."/>
            <person name="Yang W.F."/>
            <person name="Wang G.Y."/>
            <person name="Li Y.H."/>
            <person name="Zhan D.L."/>
            <person name="Shen Y.T."/>
            <person name="Niu Q.F."/>
            <person name="Chang L."/>
            <person name="Qiu J."/>
            <person name="Zhao L."/>
            <person name="Xie H.B."/>
            <person name="Fu W.Y."/>
            <person name="Jin J."/>
            <person name="Li X.W."/>
            <person name="Jiao Y."/>
            <person name="Zhou C.C."/>
            <person name="Tu T."/>
            <person name="Chai C.Y."/>
            <person name="Gao J.L."/>
            <person name="Fan L.J."/>
            <person name="van de Weg E."/>
            <person name="Wang J.Y."/>
            <person name="Gao Z.S."/>
        </authorList>
    </citation>
    <scope>NUCLEOTIDE SEQUENCE [LARGE SCALE GENOMIC DNA]</scope>
    <source>
        <tissue evidence="2">Leaves</tissue>
    </source>
</reference>
<evidence type="ECO:0000256" key="1">
    <source>
        <dbReference type="SAM" id="MobiDB-lite"/>
    </source>
</evidence>
<organism evidence="2 3">
    <name type="scientific">Morella rubra</name>
    <name type="common">Chinese bayberry</name>
    <dbReference type="NCBI Taxonomy" id="262757"/>
    <lineage>
        <taxon>Eukaryota</taxon>
        <taxon>Viridiplantae</taxon>
        <taxon>Streptophyta</taxon>
        <taxon>Embryophyta</taxon>
        <taxon>Tracheophyta</taxon>
        <taxon>Spermatophyta</taxon>
        <taxon>Magnoliopsida</taxon>
        <taxon>eudicotyledons</taxon>
        <taxon>Gunneridae</taxon>
        <taxon>Pentapetalae</taxon>
        <taxon>rosids</taxon>
        <taxon>fabids</taxon>
        <taxon>Fagales</taxon>
        <taxon>Myricaceae</taxon>
        <taxon>Morella</taxon>
    </lineage>
</organism>
<comment type="caution">
    <text evidence="2">The sequence shown here is derived from an EMBL/GenBank/DDBJ whole genome shotgun (WGS) entry which is preliminary data.</text>
</comment>